<reference evidence="2 3" key="1">
    <citation type="submission" date="2014-06" db="EMBL/GenBank/DDBJ databases">
        <title>Rhizobium pelagicum/R2-400B4.</title>
        <authorList>
            <person name="Kimes N.E."/>
            <person name="Lopez-Perez M."/>
        </authorList>
    </citation>
    <scope>NUCLEOTIDE SEQUENCE [LARGE SCALE GENOMIC DNA]</scope>
    <source>
        <strain evidence="2 3">R2-400B4</strain>
    </source>
</reference>
<accession>A0A922NYK1</accession>
<proteinExistence type="predicted"/>
<keyword evidence="3" id="KW-1185">Reference proteome</keyword>
<dbReference type="AlphaFoldDB" id="A0A922NYK1"/>
<feature type="region of interest" description="Disordered" evidence="1">
    <location>
        <begin position="51"/>
        <end position="70"/>
    </location>
</feature>
<protein>
    <submittedName>
        <fullName evidence="2">Uncharacterized protein</fullName>
    </submittedName>
</protein>
<sequence length="70" mass="7222">MARNQAGGGILDQAKAAAGAKVAVKLVCEHPLIATELAVAGAARGVRVGIEETGRRLTGDKEKTEDLPDR</sequence>
<evidence type="ECO:0000313" key="3">
    <source>
        <dbReference type="Proteomes" id="UP000052167"/>
    </source>
</evidence>
<evidence type="ECO:0000313" key="2">
    <source>
        <dbReference type="EMBL" id="KEQ03082.1"/>
    </source>
</evidence>
<dbReference type="EMBL" id="JOKJ01000038">
    <property type="protein sequence ID" value="KEQ03082.1"/>
    <property type="molecule type" value="Genomic_DNA"/>
</dbReference>
<dbReference type="Proteomes" id="UP000052167">
    <property type="component" value="Unassembled WGS sequence"/>
</dbReference>
<organism evidence="2 3">
    <name type="scientific">Pseudorhizobium pelagicum</name>
    <dbReference type="NCBI Taxonomy" id="1509405"/>
    <lineage>
        <taxon>Bacteria</taxon>
        <taxon>Pseudomonadati</taxon>
        <taxon>Pseudomonadota</taxon>
        <taxon>Alphaproteobacteria</taxon>
        <taxon>Hyphomicrobiales</taxon>
        <taxon>Rhizobiaceae</taxon>
        <taxon>Rhizobium/Agrobacterium group</taxon>
        <taxon>Pseudorhizobium</taxon>
    </lineage>
</organism>
<comment type="caution">
    <text evidence="2">The sequence shown here is derived from an EMBL/GenBank/DDBJ whole genome shotgun (WGS) entry which is preliminary data.</text>
</comment>
<evidence type="ECO:0000256" key="1">
    <source>
        <dbReference type="SAM" id="MobiDB-lite"/>
    </source>
</evidence>
<name>A0A922NYK1_9HYPH</name>
<gene>
    <name evidence="2" type="ORF">GV68_18090</name>
</gene>